<dbReference type="InterPro" id="IPR036249">
    <property type="entry name" value="Thioredoxin-like_sf"/>
</dbReference>
<dbReference type="SUPFAM" id="SSF52833">
    <property type="entry name" value="Thioredoxin-like"/>
    <property type="match status" value="1"/>
</dbReference>
<accession>A0A6J6DM54</accession>
<organism evidence="1">
    <name type="scientific">freshwater metagenome</name>
    <dbReference type="NCBI Taxonomy" id="449393"/>
    <lineage>
        <taxon>unclassified sequences</taxon>
        <taxon>metagenomes</taxon>
        <taxon>ecological metagenomes</taxon>
    </lineage>
</organism>
<dbReference type="Gene3D" id="3.40.30.10">
    <property type="entry name" value="Glutaredoxin"/>
    <property type="match status" value="1"/>
</dbReference>
<dbReference type="EMBL" id="CAFBPC010000003">
    <property type="protein sequence ID" value="CAB4996137.1"/>
    <property type="molecule type" value="Genomic_DNA"/>
</dbReference>
<dbReference type="AlphaFoldDB" id="A0A6J6DM54"/>
<evidence type="ECO:0000313" key="1">
    <source>
        <dbReference type="EMBL" id="CAB4563213.1"/>
    </source>
</evidence>
<reference evidence="1" key="1">
    <citation type="submission" date="2020-05" db="EMBL/GenBank/DDBJ databases">
        <authorList>
            <person name="Chiriac C."/>
            <person name="Salcher M."/>
            <person name="Ghai R."/>
            <person name="Kavagutti S V."/>
        </authorList>
    </citation>
    <scope>NUCLEOTIDE SEQUENCE</scope>
</reference>
<name>A0A6J6DM54_9ZZZZ</name>
<gene>
    <name evidence="1" type="ORF">UFOPK1619_00513</name>
    <name evidence="2" type="ORF">UFOPK4057_00038</name>
</gene>
<protein>
    <submittedName>
        <fullName evidence="1">Unannotated protein</fullName>
    </submittedName>
</protein>
<dbReference type="EMBL" id="CAEZTI010000083">
    <property type="protein sequence ID" value="CAB4563213.1"/>
    <property type="molecule type" value="Genomic_DNA"/>
</dbReference>
<sequence length="166" mass="17722">MASTPLPNPSLDLSLTPLAGEARTLREWLTTFHMASVVLDPFTNESSWILETAVRIMRQFSGAAVRVNFIITCDSADARAFLGPYADEFLVYCDPDRAAVKALGLTELPAFLVIQGNGAIPACAQGWASADWKEVAAKVATLTSWSKPTIPAPGDPGTFRGTPALV</sequence>
<proteinExistence type="predicted"/>
<evidence type="ECO:0000313" key="2">
    <source>
        <dbReference type="EMBL" id="CAB4996137.1"/>
    </source>
</evidence>